<comment type="caution">
    <text evidence="1">The sequence shown here is derived from an EMBL/GenBank/DDBJ whole genome shotgun (WGS) entry which is preliminary data.</text>
</comment>
<proteinExistence type="predicted"/>
<sequence>MPIETKQKKRKTEDKDTSSEWNNDDLKTLLDTLTKEHLVDLLQDAALRHSDILKDVRKTADKDPVPRKLFVRGLGWDTKAEAMQKVLSKFGEIEEAVVVSDRKTQKGRGYGFVTFVHLDSALRALKDPNNTIEGRVTVCHLASQGSEPAKHATEDVVTHRKIYVSNVPEDFTSEKLHKFFSQYGEIAEGPLGFDKSGKSRGFSLIVYQALEGAKKALEDPVKIIDGHKMRCKLAEGGPRVKEPSEAKEGGQSVQPFLPSYGSGVIGGYGIPLDPSALSSGLALNPGFANSLSNSYANLSSLGLGASMNPSLYALRASMDPSLAANLYPISSDSMAQGLASGLGYGLYQAGGSVGLASLGAQSGGMASYPAQLAAYARLAALYDAGSSSASQGGAIPGSAIPSYSTAHLGATPAERARNAGALGSLGTYYDR</sequence>
<dbReference type="Proteomes" id="UP001162992">
    <property type="component" value="Chromosome 20"/>
</dbReference>
<gene>
    <name evidence="1" type="ORF">O6H91_20G005300</name>
</gene>
<accession>A0ACC2AME2</accession>
<evidence type="ECO:0000313" key="1">
    <source>
        <dbReference type="EMBL" id="KAJ7518728.1"/>
    </source>
</evidence>
<name>A0ACC2AME2_DIPCM</name>
<dbReference type="EMBL" id="CM055111">
    <property type="protein sequence ID" value="KAJ7518728.1"/>
    <property type="molecule type" value="Genomic_DNA"/>
</dbReference>
<keyword evidence="2" id="KW-1185">Reference proteome</keyword>
<protein>
    <submittedName>
        <fullName evidence="1">Uncharacterized protein</fullName>
    </submittedName>
</protein>
<evidence type="ECO:0000313" key="2">
    <source>
        <dbReference type="Proteomes" id="UP001162992"/>
    </source>
</evidence>
<reference evidence="2" key="1">
    <citation type="journal article" date="2024" name="Proc. Natl. Acad. Sci. U.S.A.">
        <title>Extraordinary preservation of gene collinearity over three hundred million years revealed in homosporous lycophytes.</title>
        <authorList>
            <person name="Li C."/>
            <person name="Wickell D."/>
            <person name="Kuo L.Y."/>
            <person name="Chen X."/>
            <person name="Nie B."/>
            <person name="Liao X."/>
            <person name="Peng D."/>
            <person name="Ji J."/>
            <person name="Jenkins J."/>
            <person name="Williams M."/>
            <person name="Shu S."/>
            <person name="Plott C."/>
            <person name="Barry K."/>
            <person name="Rajasekar S."/>
            <person name="Grimwood J."/>
            <person name="Han X."/>
            <person name="Sun S."/>
            <person name="Hou Z."/>
            <person name="He W."/>
            <person name="Dai G."/>
            <person name="Sun C."/>
            <person name="Schmutz J."/>
            <person name="Leebens-Mack J.H."/>
            <person name="Li F.W."/>
            <person name="Wang L."/>
        </authorList>
    </citation>
    <scope>NUCLEOTIDE SEQUENCE [LARGE SCALE GENOMIC DNA]</scope>
    <source>
        <strain evidence="2">cv. PW_Plant_1</strain>
    </source>
</reference>
<organism evidence="1 2">
    <name type="scientific">Diphasiastrum complanatum</name>
    <name type="common">Issler's clubmoss</name>
    <name type="synonym">Lycopodium complanatum</name>
    <dbReference type="NCBI Taxonomy" id="34168"/>
    <lineage>
        <taxon>Eukaryota</taxon>
        <taxon>Viridiplantae</taxon>
        <taxon>Streptophyta</taxon>
        <taxon>Embryophyta</taxon>
        <taxon>Tracheophyta</taxon>
        <taxon>Lycopodiopsida</taxon>
        <taxon>Lycopodiales</taxon>
        <taxon>Lycopodiaceae</taxon>
        <taxon>Lycopodioideae</taxon>
        <taxon>Diphasiastrum</taxon>
    </lineage>
</organism>